<feature type="compositionally biased region" description="Polar residues" evidence="1">
    <location>
        <begin position="36"/>
        <end position="49"/>
    </location>
</feature>
<evidence type="ECO:0000313" key="2">
    <source>
        <dbReference type="EMBL" id="PKB95224.1"/>
    </source>
</evidence>
<gene>
    <name evidence="2" type="ORF">RhiirA5_437117</name>
</gene>
<dbReference type="Proteomes" id="UP000232722">
    <property type="component" value="Unassembled WGS sequence"/>
</dbReference>
<dbReference type="EMBL" id="LLXJ01004995">
    <property type="protein sequence ID" value="PKB95224.1"/>
    <property type="molecule type" value="Genomic_DNA"/>
</dbReference>
<sequence length="254" mass="29244">MRKNTKGNSQERGKEKGKGRGRKTNVETIQPAEVKIQNQIQHKSSPQEQDNLETHDKDQLEKGDDNNELETSRKHGRDDIDNLDLTPRAKKITRIIGITKIIQKTTLYPTSDLFKEHLEAYIGNSSKGYIDNIGKHRWDAKFYSDYLPIAKKMRHRRGSLAKDIRSALFKVCNIPEIKANASIKIANWKKDNRIMKAYSKDAIKKRSSIFLMLLKENKIPKESDIPDDSNEKEKSSLDSTDESSEDNNDSRLFE</sequence>
<reference evidence="2 3" key="1">
    <citation type="submission" date="2016-04" db="EMBL/GenBank/DDBJ databases">
        <title>Genome analyses suggest a sexual origin of heterokaryosis in a supposedly ancient asexual fungus.</title>
        <authorList>
            <person name="Ropars J."/>
            <person name="Sedzielewska K."/>
            <person name="Noel J."/>
            <person name="Charron P."/>
            <person name="Farinelli L."/>
            <person name="Marton T."/>
            <person name="Kruger M."/>
            <person name="Pelin A."/>
            <person name="Brachmann A."/>
            <person name="Corradi N."/>
        </authorList>
    </citation>
    <scope>NUCLEOTIDE SEQUENCE [LARGE SCALE GENOMIC DNA]</scope>
    <source>
        <strain evidence="2 3">A5</strain>
    </source>
</reference>
<dbReference type="AlphaFoldDB" id="A0A2N0NKX8"/>
<feature type="region of interest" description="Disordered" evidence="1">
    <location>
        <begin position="221"/>
        <end position="254"/>
    </location>
</feature>
<protein>
    <submittedName>
        <fullName evidence="2">Uncharacterized protein</fullName>
    </submittedName>
</protein>
<evidence type="ECO:0000256" key="1">
    <source>
        <dbReference type="SAM" id="MobiDB-lite"/>
    </source>
</evidence>
<dbReference type="VEuPathDB" id="FungiDB:RhiirFUN_005871"/>
<comment type="caution">
    <text evidence="2">The sequence shown here is derived from an EMBL/GenBank/DDBJ whole genome shotgun (WGS) entry which is preliminary data.</text>
</comment>
<organism evidence="2 3">
    <name type="scientific">Rhizophagus irregularis</name>
    <dbReference type="NCBI Taxonomy" id="588596"/>
    <lineage>
        <taxon>Eukaryota</taxon>
        <taxon>Fungi</taxon>
        <taxon>Fungi incertae sedis</taxon>
        <taxon>Mucoromycota</taxon>
        <taxon>Glomeromycotina</taxon>
        <taxon>Glomeromycetes</taxon>
        <taxon>Glomerales</taxon>
        <taxon>Glomeraceae</taxon>
        <taxon>Rhizophagus</taxon>
    </lineage>
</organism>
<dbReference type="VEuPathDB" id="FungiDB:FUN_004271"/>
<feature type="compositionally biased region" description="Basic and acidic residues" evidence="1">
    <location>
        <begin position="52"/>
        <end position="80"/>
    </location>
</feature>
<feature type="compositionally biased region" description="Basic and acidic residues" evidence="1">
    <location>
        <begin position="9"/>
        <end position="18"/>
    </location>
</feature>
<proteinExistence type="predicted"/>
<feature type="region of interest" description="Disordered" evidence="1">
    <location>
        <begin position="1"/>
        <end position="82"/>
    </location>
</feature>
<accession>A0A2N0NKX8</accession>
<reference evidence="2 3" key="2">
    <citation type="submission" date="2017-09" db="EMBL/GenBank/DDBJ databases">
        <title>Extensive intraspecific genome diversity in a model arbuscular mycorrhizal fungus.</title>
        <authorList>
            <person name="Chen E.C."/>
            <person name="Morin E."/>
            <person name="Beaudet D."/>
            <person name="Noel J."/>
            <person name="Ndikumana S."/>
            <person name="Charron P."/>
            <person name="St-Onge C."/>
            <person name="Giorgi J."/>
            <person name="Grigoriev I.V."/>
            <person name="Roux C."/>
            <person name="Martin F.M."/>
            <person name="Corradi N."/>
        </authorList>
    </citation>
    <scope>NUCLEOTIDE SEQUENCE [LARGE SCALE GENOMIC DNA]</scope>
    <source>
        <strain evidence="2 3">A5</strain>
    </source>
</reference>
<name>A0A2N0NKX8_9GLOM</name>
<evidence type="ECO:0000313" key="3">
    <source>
        <dbReference type="Proteomes" id="UP000232722"/>
    </source>
</evidence>
<feature type="compositionally biased region" description="Basic and acidic residues" evidence="1">
    <location>
        <begin position="221"/>
        <end position="236"/>
    </location>
</feature>